<dbReference type="InterPro" id="IPR020560">
    <property type="entry name" value="PRibGlycinamide_synth_C-dom"/>
</dbReference>
<evidence type="ECO:0000256" key="9">
    <source>
        <dbReference type="ARBA" id="ARBA00038345"/>
    </source>
</evidence>
<dbReference type="InterPro" id="IPR020561">
    <property type="entry name" value="PRibGlycinamid_synth_ATP-grasp"/>
</dbReference>
<dbReference type="SMART" id="SM01210">
    <property type="entry name" value="GARS_C"/>
    <property type="match status" value="1"/>
</dbReference>
<dbReference type="Proteomes" id="UP001164965">
    <property type="component" value="Chromosome"/>
</dbReference>
<dbReference type="SUPFAM" id="SSF51246">
    <property type="entry name" value="Rudiment single hybrid motif"/>
    <property type="match status" value="1"/>
</dbReference>
<dbReference type="Gene3D" id="3.30.1490.20">
    <property type="entry name" value="ATP-grasp fold, A domain"/>
    <property type="match status" value="1"/>
</dbReference>
<dbReference type="EMBL" id="CP110615">
    <property type="protein sequence ID" value="UZJ25042.1"/>
    <property type="molecule type" value="Genomic_DNA"/>
</dbReference>
<dbReference type="PANTHER" id="PTHR43472:SF1">
    <property type="entry name" value="PHOSPHORIBOSYLAMINE--GLYCINE LIGASE, CHLOROPLASTIC"/>
    <property type="match status" value="1"/>
</dbReference>
<reference evidence="15" key="1">
    <citation type="submission" date="2022-10" db="EMBL/GenBank/DDBJ databases">
        <title>Rhodococcus sp.75.</title>
        <authorList>
            <person name="Sun M."/>
        </authorList>
    </citation>
    <scope>NUCLEOTIDE SEQUENCE</scope>
    <source>
        <strain evidence="15">75</strain>
    </source>
</reference>
<keyword evidence="7 12" id="KW-0658">Purine biosynthesis</keyword>
<evidence type="ECO:0000256" key="8">
    <source>
        <dbReference type="ARBA" id="ARBA00022840"/>
    </source>
</evidence>
<evidence type="ECO:0000256" key="12">
    <source>
        <dbReference type="HAMAP-Rule" id="MF_00138"/>
    </source>
</evidence>
<evidence type="ECO:0000256" key="5">
    <source>
        <dbReference type="ARBA" id="ARBA00022598"/>
    </source>
</evidence>
<dbReference type="EC" id="6.3.4.13" evidence="4 12"/>
<comment type="pathway">
    <text evidence="3 12">Purine metabolism; IMP biosynthesis via de novo pathway; N(1)-(5-phospho-D-ribosyl)glycinamide from 5-phospho-alpha-D-ribose 1-diphosphate: step 2/2.</text>
</comment>
<dbReference type="Pfam" id="PF02844">
    <property type="entry name" value="GARS_N"/>
    <property type="match status" value="1"/>
</dbReference>
<comment type="catalytic activity">
    <reaction evidence="12">
        <text>5-phospho-beta-D-ribosylamine + glycine + ATP = N(1)-(5-phospho-beta-D-ribosyl)glycinamide + ADP + phosphate + H(+)</text>
        <dbReference type="Rhea" id="RHEA:17453"/>
        <dbReference type="ChEBI" id="CHEBI:15378"/>
        <dbReference type="ChEBI" id="CHEBI:30616"/>
        <dbReference type="ChEBI" id="CHEBI:43474"/>
        <dbReference type="ChEBI" id="CHEBI:57305"/>
        <dbReference type="ChEBI" id="CHEBI:58681"/>
        <dbReference type="ChEBI" id="CHEBI:143788"/>
        <dbReference type="ChEBI" id="CHEBI:456216"/>
        <dbReference type="EC" id="6.3.4.13"/>
    </reaction>
</comment>
<feature type="domain" description="ATP-grasp" evidence="14">
    <location>
        <begin position="107"/>
        <end position="307"/>
    </location>
</feature>
<dbReference type="InterPro" id="IPR011054">
    <property type="entry name" value="Rudment_hybrid_motif"/>
</dbReference>
<proteinExistence type="inferred from homology"/>
<keyword evidence="5 12" id="KW-0436">Ligase</keyword>
<dbReference type="GO" id="GO:0004637">
    <property type="term" value="F:phosphoribosylamine-glycine ligase activity"/>
    <property type="evidence" value="ECO:0007669"/>
    <property type="project" value="UniProtKB-EC"/>
</dbReference>
<evidence type="ECO:0000256" key="2">
    <source>
        <dbReference type="ARBA" id="ARBA00001946"/>
    </source>
</evidence>
<sequence>MRVLVIGSGAREHALLLALRRDRGVSDLHCAPGNAGTARVATTHAVDPVDAVAVVALARSVAADLVVVGSEVPLVLGVADAVRAAGIACFGPSAAAARIEGSKAFAKDVMAAVGVRTAHSEVVDSPASLDAALDRFGPHWVVKDDRIAAGKGVVVTEDRDAARRHAASLLDDGHPVLLESFLDGPEVSLFCLVDGETVVPLLPAQDFKRVGDGDRGPNTGGMGAYAPLPWLPEGAADALAAELVTPVAAELVRRGTPFSGLLYAGFAMGVGGPAVVEFNCRFGDPETQAVLALLETPLGALLHATATGTLADAPPLEWAPGSAVTVVLAAENYPGRPRTGDVVTGGDAEGVLHAGTAVRGDGAVVSAGGRVLSVVGTGADLAAAREDVYARLDRVHLAGGHHRRDIALAAAQGRVSLPA</sequence>
<dbReference type="SMART" id="SM01209">
    <property type="entry name" value="GARS_A"/>
    <property type="match status" value="1"/>
</dbReference>
<comment type="cofactor">
    <cofactor evidence="2">
        <name>Mg(2+)</name>
        <dbReference type="ChEBI" id="CHEBI:18420"/>
    </cofactor>
</comment>
<dbReference type="SUPFAM" id="SSF56059">
    <property type="entry name" value="Glutathione synthetase ATP-binding domain-like"/>
    <property type="match status" value="1"/>
</dbReference>
<name>A0ABY6P071_9NOCA</name>
<evidence type="ECO:0000256" key="11">
    <source>
        <dbReference type="ARBA" id="ARBA00042864"/>
    </source>
</evidence>
<dbReference type="InterPro" id="IPR020562">
    <property type="entry name" value="PRibGlycinamide_synth_N"/>
</dbReference>
<evidence type="ECO:0000256" key="10">
    <source>
        <dbReference type="ARBA" id="ARBA00042242"/>
    </source>
</evidence>
<dbReference type="Gene3D" id="3.30.470.20">
    <property type="entry name" value="ATP-grasp fold, B domain"/>
    <property type="match status" value="1"/>
</dbReference>
<dbReference type="InterPro" id="IPR011761">
    <property type="entry name" value="ATP-grasp"/>
</dbReference>
<dbReference type="InterPro" id="IPR037123">
    <property type="entry name" value="PRibGlycinamide_synth_C_sf"/>
</dbReference>
<dbReference type="InterPro" id="IPR013815">
    <property type="entry name" value="ATP_grasp_subdomain_1"/>
</dbReference>
<dbReference type="HAMAP" id="MF_00138">
    <property type="entry name" value="GARS"/>
    <property type="match status" value="1"/>
</dbReference>
<accession>A0ABY6P071</accession>
<dbReference type="InterPro" id="IPR000115">
    <property type="entry name" value="PRibGlycinamide_synth"/>
</dbReference>
<keyword evidence="16" id="KW-1185">Reference proteome</keyword>
<evidence type="ECO:0000259" key="14">
    <source>
        <dbReference type="PROSITE" id="PS50975"/>
    </source>
</evidence>
<keyword evidence="6 13" id="KW-0547">Nucleotide-binding</keyword>
<dbReference type="Pfam" id="PF01071">
    <property type="entry name" value="GARS_A"/>
    <property type="match status" value="1"/>
</dbReference>
<comment type="similarity">
    <text evidence="9 12">Belongs to the GARS family.</text>
</comment>
<evidence type="ECO:0000256" key="13">
    <source>
        <dbReference type="PROSITE-ProRule" id="PRU00409"/>
    </source>
</evidence>
<comment type="cofactor">
    <cofactor evidence="1">
        <name>Mn(2+)</name>
        <dbReference type="ChEBI" id="CHEBI:29035"/>
    </cofactor>
</comment>
<evidence type="ECO:0000256" key="6">
    <source>
        <dbReference type="ARBA" id="ARBA00022741"/>
    </source>
</evidence>
<dbReference type="InterPro" id="IPR016185">
    <property type="entry name" value="PreATP-grasp_dom_sf"/>
</dbReference>
<evidence type="ECO:0000256" key="4">
    <source>
        <dbReference type="ARBA" id="ARBA00013255"/>
    </source>
</evidence>
<evidence type="ECO:0000256" key="7">
    <source>
        <dbReference type="ARBA" id="ARBA00022755"/>
    </source>
</evidence>
<evidence type="ECO:0000313" key="16">
    <source>
        <dbReference type="Proteomes" id="UP001164965"/>
    </source>
</evidence>
<dbReference type="PANTHER" id="PTHR43472">
    <property type="entry name" value="PHOSPHORIBOSYLAMINE--GLYCINE LIGASE"/>
    <property type="match status" value="1"/>
</dbReference>
<organism evidence="15 16">
    <name type="scientific">Rhodococcus antarcticus</name>
    <dbReference type="NCBI Taxonomy" id="2987751"/>
    <lineage>
        <taxon>Bacteria</taxon>
        <taxon>Bacillati</taxon>
        <taxon>Actinomycetota</taxon>
        <taxon>Actinomycetes</taxon>
        <taxon>Mycobacteriales</taxon>
        <taxon>Nocardiaceae</taxon>
        <taxon>Rhodococcus</taxon>
    </lineage>
</organism>
<evidence type="ECO:0000256" key="3">
    <source>
        <dbReference type="ARBA" id="ARBA00005174"/>
    </source>
</evidence>
<dbReference type="PROSITE" id="PS50975">
    <property type="entry name" value="ATP_GRASP"/>
    <property type="match status" value="1"/>
</dbReference>
<evidence type="ECO:0000256" key="1">
    <source>
        <dbReference type="ARBA" id="ARBA00001936"/>
    </source>
</evidence>
<dbReference type="InterPro" id="IPR020559">
    <property type="entry name" value="PRibGlycinamide_synth_CS"/>
</dbReference>
<evidence type="ECO:0000313" key="15">
    <source>
        <dbReference type="EMBL" id="UZJ25042.1"/>
    </source>
</evidence>
<dbReference type="Gene3D" id="3.90.600.10">
    <property type="entry name" value="Phosphoribosylglycinamide synthetase, C-terminal domain"/>
    <property type="match status" value="1"/>
</dbReference>
<dbReference type="SUPFAM" id="SSF52440">
    <property type="entry name" value="PreATP-grasp domain"/>
    <property type="match status" value="1"/>
</dbReference>
<dbReference type="PROSITE" id="PS00184">
    <property type="entry name" value="GARS"/>
    <property type="match status" value="1"/>
</dbReference>
<dbReference type="Pfam" id="PF02843">
    <property type="entry name" value="GARS_C"/>
    <property type="match status" value="1"/>
</dbReference>
<gene>
    <name evidence="12 15" type="primary">purD</name>
    <name evidence="15" type="ORF">RHODO2019_00560</name>
</gene>
<dbReference type="NCBIfam" id="TIGR00877">
    <property type="entry name" value="purD"/>
    <property type="match status" value="1"/>
</dbReference>
<dbReference type="RefSeq" id="WP_265383148.1">
    <property type="nucleotide sequence ID" value="NZ_CP110615.1"/>
</dbReference>
<dbReference type="Gene3D" id="3.40.50.20">
    <property type="match status" value="1"/>
</dbReference>
<protein>
    <recommendedName>
        <fullName evidence="4 12">Phosphoribosylamine--glycine ligase</fullName>
        <ecNumber evidence="4 12">6.3.4.13</ecNumber>
    </recommendedName>
    <alternativeName>
        <fullName evidence="12">GARS</fullName>
    </alternativeName>
    <alternativeName>
        <fullName evidence="10 12">Glycinamide ribonucleotide synthetase</fullName>
    </alternativeName>
    <alternativeName>
        <fullName evidence="11 12">Phosphoribosylglycinamide synthetase</fullName>
    </alternativeName>
</protein>
<keyword evidence="8 13" id="KW-0067">ATP-binding</keyword>